<dbReference type="Gene3D" id="1.50.10.20">
    <property type="match status" value="2"/>
</dbReference>
<evidence type="ECO:0000256" key="2">
    <source>
        <dbReference type="ARBA" id="ARBA00009755"/>
    </source>
</evidence>
<dbReference type="InterPro" id="IPR018333">
    <property type="entry name" value="Squalene_cyclase"/>
</dbReference>
<keyword evidence="9" id="KW-1185">Reference proteome</keyword>
<dbReference type="EMBL" id="JBHLUX010000037">
    <property type="protein sequence ID" value="MFC0471814.1"/>
    <property type="molecule type" value="Genomic_DNA"/>
</dbReference>
<keyword evidence="4" id="KW-0413">Isomerase</keyword>
<comment type="caution">
    <text evidence="8">The sequence shown here is derived from an EMBL/GenBank/DDBJ whole genome shotgun (WGS) entry which is preliminary data.</text>
</comment>
<keyword evidence="3" id="KW-0677">Repeat</keyword>
<evidence type="ECO:0000259" key="7">
    <source>
        <dbReference type="Pfam" id="PF13249"/>
    </source>
</evidence>
<evidence type="ECO:0000256" key="1">
    <source>
        <dbReference type="ARBA" id="ARBA00004999"/>
    </source>
</evidence>
<gene>
    <name evidence="8" type="ORF">ACFFHM_15245</name>
</gene>
<dbReference type="RefSeq" id="WP_335963549.1">
    <property type="nucleotide sequence ID" value="NZ_JAXBLX010000054.1"/>
</dbReference>
<evidence type="ECO:0000313" key="8">
    <source>
        <dbReference type="EMBL" id="MFC0471814.1"/>
    </source>
</evidence>
<comment type="similarity">
    <text evidence="2">Belongs to the terpene cyclase/mutase family.</text>
</comment>
<proteinExistence type="inferred from homology"/>
<dbReference type="PROSITE" id="PS01074">
    <property type="entry name" value="TERPENE_SYNTHASES"/>
    <property type="match status" value="1"/>
</dbReference>
<dbReference type="SFLD" id="SFLDG01016">
    <property type="entry name" value="Prenyltransferase_Like_2"/>
    <property type="match status" value="1"/>
</dbReference>
<comment type="pathway">
    <text evidence="1">Secondary metabolite biosynthesis; hopanoid biosynthesis.</text>
</comment>
<dbReference type="InterPro" id="IPR002365">
    <property type="entry name" value="Terpene_synthase_CS"/>
</dbReference>
<feature type="domain" description="Squalene cyclase C-terminal" evidence="6">
    <location>
        <begin position="306"/>
        <end position="623"/>
    </location>
</feature>
<dbReference type="Pfam" id="PF13243">
    <property type="entry name" value="SQHop_cyclase_C"/>
    <property type="match status" value="1"/>
</dbReference>
<dbReference type="SUPFAM" id="SSF48239">
    <property type="entry name" value="Terpenoid cyclases/Protein prenyltransferases"/>
    <property type="match status" value="2"/>
</dbReference>
<protein>
    <submittedName>
        <fullName evidence="8">Prenyltransferase/squalene oxidase repeat-containing protein</fullName>
    </submittedName>
</protein>
<dbReference type="InterPro" id="IPR008930">
    <property type="entry name" value="Terpenoid_cyclase/PrenylTrfase"/>
</dbReference>
<keyword evidence="5" id="KW-0472">Membrane</keyword>
<accession>A0ABV6KET4</accession>
<feature type="domain" description="Squalene cyclase N-terminal" evidence="7">
    <location>
        <begin position="12"/>
        <end position="293"/>
    </location>
</feature>
<dbReference type="PANTHER" id="PTHR11764:SF20">
    <property type="entry name" value="LANOSTEROL SYNTHASE"/>
    <property type="match status" value="1"/>
</dbReference>
<evidence type="ECO:0000256" key="5">
    <source>
        <dbReference type="SAM" id="Phobius"/>
    </source>
</evidence>
<dbReference type="InterPro" id="IPR032696">
    <property type="entry name" value="SQ_cyclase_C"/>
</dbReference>
<feature type="transmembrane region" description="Helical" evidence="5">
    <location>
        <begin position="253"/>
        <end position="274"/>
    </location>
</feature>
<name>A0ABV6KET4_9BACI</name>
<evidence type="ECO:0000313" key="9">
    <source>
        <dbReference type="Proteomes" id="UP001589838"/>
    </source>
</evidence>
<evidence type="ECO:0000259" key="6">
    <source>
        <dbReference type="Pfam" id="PF13243"/>
    </source>
</evidence>
<sequence length="629" mass="71840">MLNHQINTSINDLVKKLRTMQSNDGSWRFCFESGPMTDAFTIILLRSLENQKEEWLIQQLVKRLLHKQENTGAWKLFHDEIEGNLSATVEAYYALLYSGYVDKQSENMNKAKTFIINNGGLTNTSNFTKIILTLTGQIPWPKHLQLPIELILLPHTAPINFYDLVGYSRVHFAAMLISSNLNFNLKTSRTPDLSDMVIERFPNDVEFDSDEARYIASTIKEEITKLLEFPQRLRDFALKKAERFIIERIEPDGLLFSYVSSTIFMVFAFLALGYSKHHPLISNAITGIKNQVCLTTNFLHIENSPSTIWDTALLTHALQKAGVPESDEMIQQSTNYLLLRQHMLYGDWSFNNPQTLPGGWGFSDINTFIPDVDDTRASLRALKQTVLVHPQYRSSWNRGLNWVLSMQNTDGGWAAFEKNTDKKLLKYFPFDAAGRVLIDPSTTDLTGRTLEYLGNDANLFLPHPQLEKASQWLQKNQEKDGSWYGRWGICYIYGTWAAITGIMAIGMDSSHSTIQKGVRWLLSIQNDDGGWGESCYSDIRNKYIPLDASTPSQTAWALDALIATYDKPTEAIQKGTTYLIESILKNHWTTEYPTGAALPGGFYIHFHSYKYIWPLLTLSNFRNKYEHLS</sequence>
<evidence type="ECO:0000256" key="4">
    <source>
        <dbReference type="ARBA" id="ARBA00023235"/>
    </source>
</evidence>
<evidence type="ECO:0000256" key="3">
    <source>
        <dbReference type="ARBA" id="ARBA00022737"/>
    </source>
</evidence>
<reference evidence="8 9" key="1">
    <citation type="submission" date="2024-09" db="EMBL/GenBank/DDBJ databases">
        <authorList>
            <person name="Sun Q."/>
            <person name="Mori K."/>
        </authorList>
    </citation>
    <scope>NUCLEOTIDE SEQUENCE [LARGE SCALE GENOMIC DNA]</scope>
    <source>
        <strain evidence="8 9">NCAIM B.02610</strain>
    </source>
</reference>
<dbReference type="Pfam" id="PF13249">
    <property type="entry name" value="SQHop_cyclase_N"/>
    <property type="match status" value="1"/>
</dbReference>
<dbReference type="NCBIfam" id="TIGR01787">
    <property type="entry name" value="squalene_cyclas"/>
    <property type="match status" value="1"/>
</dbReference>
<dbReference type="InterPro" id="IPR032697">
    <property type="entry name" value="SQ_cyclase_N"/>
</dbReference>
<dbReference type="Proteomes" id="UP001589838">
    <property type="component" value="Unassembled WGS sequence"/>
</dbReference>
<keyword evidence="5" id="KW-0812">Transmembrane</keyword>
<keyword evidence="5" id="KW-1133">Transmembrane helix</keyword>
<organism evidence="8 9">
    <name type="scientific">Halalkalibacter kiskunsagensis</name>
    <dbReference type="NCBI Taxonomy" id="1548599"/>
    <lineage>
        <taxon>Bacteria</taxon>
        <taxon>Bacillati</taxon>
        <taxon>Bacillota</taxon>
        <taxon>Bacilli</taxon>
        <taxon>Bacillales</taxon>
        <taxon>Bacillaceae</taxon>
        <taxon>Halalkalibacter</taxon>
    </lineage>
</organism>
<dbReference type="PANTHER" id="PTHR11764">
    <property type="entry name" value="TERPENE CYCLASE/MUTASE FAMILY MEMBER"/>
    <property type="match status" value="1"/>
</dbReference>